<dbReference type="Gene3D" id="1.10.260.40">
    <property type="entry name" value="lambda repressor-like DNA-binding domains"/>
    <property type="match status" value="1"/>
</dbReference>
<protein>
    <submittedName>
        <fullName evidence="4">XRE family transcriptional regulator</fullName>
    </submittedName>
</protein>
<dbReference type="GO" id="GO:0003677">
    <property type="term" value="F:DNA binding"/>
    <property type="evidence" value="ECO:0007669"/>
    <property type="project" value="UniProtKB-KW"/>
</dbReference>
<name>A0A385ABC1_LATCU</name>
<dbReference type="Proteomes" id="UP000257607">
    <property type="component" value="Chromosome"/>
</dbReference>
<evidence type="ECO:0000256" key="1">
    <source>
        <dbReference type="ARBA" id="ARBA00023125"/>
    </source>
</evidence>
<feature type="transmembrane region" description="Helical" evidence="2">
    <location>
        <begin position="171"/>
        <end position="189"/>
    </location>
</feature>
<proteinExistence type="predicted"/>
<dbReference type="PANTHER" id="PTHR46558:SF15">
    <property type="entry name" value="HELIX-TURN-HELIX DOMAIN PROTEIN"/>
    <property type="match status" value="1"/>
</dbReference>
<dbReference type="InterPro" id="IPR001387">
    <property type="entry name" value="Cro/C1-type_HTH"/>
</dbReference>
<feature type="transmembrane region" description="Helical" evidence="2">
    <location>
        <begin position="86"/>
        <end position="110"/>
    </location>
</feature>
<keyword evidence="2" id="KW-1133">Transmembrane helix</keyword>
<dbReference type="RefSeq" id="WP_116843353.1">
    <property type="nucleotide sequence ID" value="NZ_CP031003.1"/>
</dbReference>
<dbReference type="SUPFAM" id="SSF47413">
    <property type="entry name" value="lambda repressor-like DNA-binding domains"/>
    <property type="match status" value="1"/>
</dbReference>
<keyword evidence="1" id="KW-0238">DNA-binding</keyword>
<keyword evidence="2" id="KW-0472">Membrane</keyword>
<dbReference type="AlphaFoldDB" id="A0A385ABC1"/>
<evidence type="ECO:0000259" key="3">
    <source>
        <dbReference type="PROSITE" id="PS50943"/>
    </source>
</evidence>
<dbReference type="Pfam" id="PF01381">
    <property type="entry name" value="HTH_3"/>
    <property type="match status" value="1"/>
</dbReference>
<evidence type="ECO:0000313" key="5">
    <source>
        <dbReference type="Proteomes" id="UP000257607"/>
    </source>
</evidence>
<reference evidence="4 5" key="1">
    <citation type="submission" date="2018-07" db="EMBL/GenBank/DDBJ databases">
        <title>Lactobacillus curvatus genome sequence.</title>
        <authorList>
            <person name="Prechtl R."/>
        </authorList>
    </citation>
    <scope>NUCLEOTIDE SEQUENCE [LARGE SCALE GENOMIC DNA]</scope>
    <source>
        <strain evidence="4 5">TMW 1.1928</strain>
    </source>
</reference>
<dbReference type="EMBL" id="CP031003">
    <property type="protein sequence ID" value="AXN34922.1"/>
    <property type="molecule type" value="Genomic_DNA"/>
</dbReference>
<dbReference type="InterPro" id="IPR010982">
    <property type="entry name" value="Lambda_DNA-bd_dom_sf"/>
</dbReference>
<evidence type="ECO:0000256" key="2">
    <source>
        <dbReference type="SAM" id="Phobius"/>
    </source>
</evidence>
<dbReference type="PROSITE" id="PS50943">
    <property type="entry name" value="HTH_CROC1"/>
    <property type="match status" value="1"/>
</dbReference>
<sequence length="190" mass="21202">MLATILKERRLALNLTQQAVADQLHTTRQTISNWETGNNYPDVPMLIAISELYSLTIDDMLKADDDYVQQVSDDYQLIKQIKQSHVVDWGLGLSLGTLLVILIVHAFFPAVLTESMSGLLTLSVAVVLIGFSYFKTRQFYPIIPHAKQPLIIPKPIGVGLTINPNHPLGKVIWVLIILFLVGGLIPMIFK</sequence>
<accession>A0A385ABC1</accession>
<dbReference type="SMART" id="SM00530">
    <property type="entry name" value="HTH_XRE"/>
    <property type="match status" value="1"/>
</dbReference>
<dbReference type="PANTHER" id="PTHR46558">
    <property type="entry name" value="TRACRIPTIONAL REGULATORY PROTEIN-RELATED-RELATED"/>
    <property type="match status" value="1"/>
</dbReference>
<feature type="domain" description="HTH cro/C1-type" evidence="3">
    <location>
        <begin position="6"/>
        <end position="60"/>
    </location>
</feature>
<dbReference type="CDD" id="cd00093">
    <property type="entry name" value="HTH_XRE"/>
    <property type="match status" value="1"/>
</dbReference>
<organism evidence="4 5">
    <name type="scientific">Latilactobacillus curvatus</name>
    <name type="common">Lactobacillus curvatus</name>
    <dbReference type="NCBI Taxonomy" id="28038"/>
    <lineage>
        <taxon>Bacteria</taxon>
        <taxon>Bacillati</taxon>
        <taxon>Bacillota</taxon>
        <taxon>Bacilli</taxon>
        <taxon>Lactobacillales</taxon>
        <taxon>Lactobacillaceae</taxon>
        <taxon>Latilactobacillus</taxon>
    </lineage>
</organism>
<evidence type="ECO:0000313" key="4">
    <source>
        <dbReference type="EMBL" id="AXN34922.1"/>
    </source>
</evidence>
<gene>
    <name evidence="4" type="ORF">DT351_00365</name>
</gene>
<keyword evidence="2" id="KW-0812">Transmembrane</keyword>
<feature type="transmembrane region" description="Helical" evidence="2">
    <location>
        <begin position="116"/>
        <end position="134"/>
    </location>
</feature>